<evidence type="ECO:0000313" key="4">
    <source>
        <dbReference type="EMBL" id="CAB3998741.1"/>
    </source>
</evidence>
<dbReference type="InterPro" id="IPR036514">
    <property type="entry name" value="SGNH_hydro_sf"/>
</dbReference>
<keyword evidence="4" id="KW-0808">Transferase</keyword>
<dbReference type="Gene3D" id="3.40.50.1110">
    <property type="entry name" value="SGNH hydrolase"/>
    <property type="match status" value="1"/>
</dbReference>
<protein>
    <submittedName>
        <fullName evidence="4">RNA-directed DNA polymerase from transposon BS</fullName>
    </submittedName>
</protein>
<dbReference type="OrthoDB" id="1731983at2759"/>
<dbReference type="InterPro" id="IPR013830">
    <property type="entry name" value="SGNH_hydro"/>
</dbReference>
<dbReference type="Gene3D" id="3.60.10.10">
    <property type="entry name" value="Endonuclease/exonuclease/phosphatase"/>
    <property type="match status" value="1"/>
</dbReference>
<dbReference type="GO" id="GO:0003964">
    <property type="term" value="F:RNA-directed DNA polymerase activity"/>
    <property type="evidence" value="ECO:0007669"/>
    <property type="project" value="UniProtKB-KW"/>
</dbReference>
<feature type="domain" description="Endonuclease/exonuclease/phosphatase" evidence="2">
    <location>
        <begin position="529"/>
        <end position="730"/>
    </location>
</feature>
<feature type="domain" description="SGNH hydrolase-type esterase" evidence="3">
    <location>
        <begin position="321"/>
        <end position="448"/>
    </location>
</feature>
<dbReference type="PANTHER" id="PTHR36191:SF11">
    <property type="entry name" value="BRCT DOMAIN-CONTAINING PROTEIN"/>
    <property type="match status" value="1"/>
</dbReference>
<dbReference type="SUPFAM" id="SSF52266">
    <property type="entry name" value="SGNH hydrolase"/>
    <property type="match status" value="1"/>
</dbReference>
<evidence type="ECO:0000259" key="3">
    <source>
        <dbReference type="Pfam" id="PF13472"/>
    </source>
</evidence>
<dbReference type="Pfam" id="PF13472">
    <property type="entry name" value="Lipase_GDSL_2"/>
    <property type="match status" value="1"/>
</dbReference>
<feature type="region of interest" description="Disordered" evidence="1">
    <location>
        <begin position="262"/>
        <end position="299"/>
    </location>
</feature>
<dbReference type="InterPro" id="IPR005135">
    <property type="entry name" value="Endo/exonuclease/phosphatase"/>
</dbReference>
<dbReference type="Pfam" id="PF03372">
    <property type="entry name" value="Exo_endo_phos"/>
    <property type="match status" value="1"/>
</dbReference>
<name>A0A7D9I108_PARCT</name>
<keyword evidence="4" id="KW-0695">RNA-directed DNA polymerase</keyword>
<evidence type="ECO:0000256" key="1">
    <source>
        <dbReference type="SAM" id="MobiDB-lite"/>
    </source>
</evidence>
<dbReference type="PANTHER" id="PTHR36191">
    <property type="entry name" value="ENDO/EXONUCLEASE/PHOSPHATASE DOMAIN-CONTAINING PROTEIN-RELATED"/>
    <property type="match status" value="1"/>
</dbReference>
<evidence type="ECO:0000259" key="2">
    <source>
        <dbReference type="Pfam" id="PF03372"/>
    </source>
</evidence>
<sequence>MKDEYSDILQRIATISPNNISNLGVDDFADVSPTHMPSLPNINNFMVNTNMSSAELLDFDASQNDSAHFSTNNGATNGSEQTLKEISICVEGNALDDVMNRLNALSNEFEIYKSETTIVLNELVDGYEIRNSQVRDNQLAQENDLLKKANMALKSDVHKLECLLSETSSKLVAAESEKASLVTVIRLMNEDCANAVKDVGDNVRSQTTQPRNPWCTVHTRSENQKGNEVTRLHNQFSSLEDEANELNNNSDFDASVINIDSDIQQPTPSQNMSESTSKFTEPKDDRTQGTSGNSDRVPKKGIALIGDSIIKNVSPVKLSKRKVYKFTYPGKTTIEITNELAKINIKPDPSHVVIHAGTNDVPVESIDECVGNMEKLITTAKQKFPNSKIGISGLTLRQDSDLISKIEEINEKVQSLSSKHDVTFISNMSIDETCLNSSGLHLNAKGTAILATHFIKFLRDGQSLRSLRPQKHSRQDFPKNTINHLAELLNAMNEREQVNCQDVPSNSLLGIDSEINIIAKSKGLKIANLNVNSLMKHLDEIRLILNNNALDILAINESKIDNQISNNEIHIDGFNIIRKDRNRFGGGVVLYVRQNISFSDRIDLIPVELEMVCIELSLPYNKSLLISTWYRPPNPPTNKFDYWASFLAKCDNEDKELILIGDLNCDASKTIPDPHTCKLQFLCSLYQIDQLIKESTRLTPKSATLIDLILTNRPENISRSGVIHLGISDHSLVYAVRKFTLPNGRQKIRQASSQMGDSKSGWAWINSLLGRKHKNANINELKVNDDIISDDKSITETLNEYFINIGMKMAAESACQSTDALNDQVIYESTACASS</sequence>
<dbReference type="EMBL" id="CACRXK020003427">
    <property type="protein sequence ID" value="CAB3998741.1"/>
    <property type="molecule type" value="Genomic_DNA"/>
</dbReference>
<reference evidence="4" key="1">
    <citation type="submission" date="2020-04" db="EMBL/GenBank/DDBJ databases">
        <authorList>
            <person name="Alioto T."/>
            <person name="Alioto T."/>
            <person name="Gomez Garrido J."/>
        </authorList>
    </citation>
    <scope>NUCLEOTIDE SEQUENCE</scope>
    <source>
        <strain evidence="4">A484AB</strain>
    </source>
</reference>
<dbReference type="AlphaFoldDB" id="A0A7D9I108"/>
<gene>
    <name evidence="4" type="ORF">PACLA_8A081584</name>
</gene>
<comment type="caution">
    <text evidence="4">The sequence shown here is derived from an EMBL/GenBank/DDBJ whole genome shotgun (WGS) entry which is preliminary data.</text>
</comment>
<dbReference type="InterPro" id="IPR036691">
    <property type="entry name" value="Endo/exonu/phosph_ase_sf"/>
</dbReference>
<feature type="compositionally biased region" description="Polar residues" evidence="1">
    <location>
        <begin position="262"/>
        <end position="279"/>
    </location>
</feature>
<evidence type="ECO:0000313" key="5">
    <source>
        <dbReference type="Proteomes" id="UP001152795"/>
    </source>
</evidence>
<dbReference type="Proteomes" id="UP001152795">
    <property type="component" value="Unassembled WGS sequence"/>
</dbReference>
<dbReference type="SUPFAM" id="SSF56219">
    <property type="entry name" value="DNase I-like"/>
    <property type="match status" value="1"/>
</dbReference>
<keyword evidence="4" id="KW-0548">Nucleotidyltransferase</keyword>
<keyword evidence="5" id="KW-1185">Reference proteome</keyword>
<proteinExistence type="predicted"/>
<organism evidence="4 5">
    <name type="scientific">Paramuricea clavata</name>
    <name type="common">Red gorgonian</name>
    <name type="synonym">Violescent sea-whip</name>
    <dbReference type="NCBI Taxonomy" id="317549"/>
    <lineage>
        <taxon>Eukaryota</taxon>
        <taxon>Metazoa</taxon>
        <taxon>Cnidaria</taxon>
        <taxon>Anthozoa</taxon>
        <taxon>Octocorallia</taxon>
        <taxon>Malacalcyonacea</taxon>
        <taxon>Plexauridae</taxon>
        <taxon>Paramuricea</taxon>
    </lineage>
</organism>
<accession>A0A7D9I108</accession>